<dbReference type="AlphaFoldDB" id="A0A059C7D2"/>
<dbReference type="InParanoid" id="A0A059C7D2"/>
<reference evidence="1" key="1">
    <citation type="submission" date="2013-07" db="EMBL/GenBank/DDBJ databases">
        <title>The genome of Eucalyptus grandis.</title>
        <authorList>
            <person name="Schmutz J."/>
            <person name="Hayes R."/>
            <person name="Myburg A."/>
            <person name="Tuskan G."/>
            <person name="Grattapaglia D."/>
            <person name="Rokhsar D.S."/>
        </authorList>
    </citation>
    <scope>NUCLEOTIDE SEQUENCE</scope>
    <source>
        <tissue evidence="1">Leaf extractions</tissue>
    </source>
</reference>
<organism evidence="1">
    <name type="scientific">Eucalyptus grandis</name>
    <name type="common">Flooded gum</name>
    <dbReference type="NCBI Taxonomy" id="71139"/>
    <lineage>
        <taxon>Eukaryota</taxon>
        <taxon>Viridiplantae</taxon>
        <taxon>Streptophyta</taxon>
        <taxon>Embryophyta</taxon>
        <taxon>Tracheophyta</taxon>
        <taxon>Spermatophyta</taxon>
        <taxon>Magnoliopsida</taxon>
        <taxon>eudicotyledons</taxon>
        <taxon>Gunneridae</taxon>
        <taxon>Pentapetalae</taxon>
        <taxon>rosids</taxon>
        <taxon>malvids</taxon>
        <taxon>Myrtales</taxon>
        <taxon>Myrtaceae</taxon>
        <taxon>Myrtoideae</taxon>
        <taxon>Eucalypteae</taxon>
        <taxon>Eucalyptus</taxon>
    </lineage>
</organism>
<protein>
    <submittedName>
        <fullName evidence="1">Uncharacterized protein</fullName>
    </submittedName>
</protein>
<accession>A0A059C7D2</accession>
<dbReference type="Gramene" id="KCW74363">
    <property type="protein sequence ID" value="KCW74363"/>
    <property type="gene ID" value="EUGRSUZ_E03042"/>
</dbReference>
<name>A0A059C7D2_EUCGR</name>
<dbReference type="EMBL" id="KK198757">
    <property type="protein sequence ID" value="KCW74363.1"/>
    <property type="molecule type" value="Genomic_DNA"/>
</dbReference>
<evidence type="ECO:0000313" key="1">
    <source>
        <dbReference type="EMBL" id="KCW74363.1"/>
    </source>
</evidence>
<sequence>MPERKSEIEKFNGRNNFGLLSIKIQALSTTQGLAKALDSEDELSIIMKASERVKLTGRIKSTILLNLSNKILIKVAEKKDAAAL</sequence>
<gene>
    <name evidence="1" type="ORF">EUGRSUZ_E03042</name>
</gene>
<proteinExistence type="predicted"/>